<comment type="caution">
    <text evidence="4">The sequence shown here is derived from an EMBL/GenBank/DDBJ whole genome shotgun (WGS) entry which is preliminary data.</text>
</comment>
<reference evidence="4 5" key="1">
    <citation type="submission" date="2018-05" db="EMBL/GenBank/DDBJ databases">
        <title>Genome sequencing and assembly of the regulated plant pathogen Lachnellula willkommii and related sister species for the development of diagnostic species identification markers.</title>
        <authorList>
            <person name="Giroux E."/>
            <person name="Bilodeau G."/>
        </authorList>
    </citation>
    <scope>NUCLEOTIDE SEQUENCE [LARGE SCALE GENOMIC DNA]</scope>
    <source>
        <strain evidence="4 5">CBS 268.59</strain>
    </source>
</reference>
<evidence type="ECO:0000256" key="1">
    <source>
        <dbReference type="PROSITE-ProRule" id="PRU00023"/>
    </source>
</evidence>
<keyword evidence="3" id="KW-0812">Transmembrane</keyword>
<gene>
    <name evidence="4" type="ORF">LSUE1_G009734</name>
</gene>
<protein>
    <recommendedName>
        <fullName evidence="6">Fungal N-terminal domain-containing protein</fullName>
    </recommendedName>
</protein>
<dbReference type="Pfam" id="PF00023">
    <property type="entry name" value="Ank"/>
    <property type="match status" value="1"/>
</dbReference>
<dbReference type="OrthoDB" id="3200163at2759"/>
<keyword evidence="3" id="KW-0472">Membrane</keyword>
<keyword evidence="3" id="KW-1133">Transmembrane helix</keyword>
<keyword evidence="5" id="KW-1185">Reference proteome</keyword>
<accession>A0A8T9BY58</accession>
<dbReference type="InterPro" id="IPR036770">
    <property type="entry name" value="Ankyrin_rpt-contain_sf"/>
</dbReference>
<feature type="region of interest" description="Disordered" evidence="2">
    <location>
        <begin position="172"/>
        <end position="201"/>
    </location>
</feature>
<dbReference type="PROSITE" id="PS50297">
    <property type="entry name" value="ANK_REP_REGION"/>
    <property type="match status" value="1"/>
</dbReference>
<proteinExistence type="predicted"/>
<evidence type="ECO:0000313" key="4">
    <source>
        <dbReference type="EMBL" id="TVY69025.1"/>
    </source>
</evidence>
<name>A0A8T9BY58_9HELO</name>
<dbReference type="SUPFAM" id="SSF48403">
    <property type="entry name" value="Ankyrin repeat"/>
    <property type="match status" value="1"/>
</dbReference>
<sequence length="670" mass="75813">MADAILGVVTGGLAVASLAIQLVEVAQKLHAFWDAFEAADSNIERIKDHLLLIQIISASIIDTCNQEPGICCEEAVTRSIATCKSRTEKLESHLQKHVQHQSGSATKRSWTTLKWAVKDKTIQKVESQLRGDVMMLLLTLQPFFHHVQIQKVASLSGKVSALMSQYDSEDIPSTGGVLKPPAVSCSSKSDTLEPGSRRSQRDGRLELSQLYKHRISMAIDSFAIIDRLSTALSLSMPPAWMRVFRSYLFGVMYTSVTFENYKVSLRPEDVLYSNIKRRLKIILPMASYQIQTSSVPWSLTSYPIAQCQSEIFTLCADGDIDTVKKWFKDSSVSPFVVNQHGENLLHAAARYAHADICNLLLDIGVDGSAYDDRLLTPLDHLARRVCTTIAYPSKVVNTIRALVERGRCQPLLPVTSNAVAFYRGPEEGFAWLFASEYAGSNLSEYDSEGWTLLHDAAFNFGWWLQPCVEDPAISWQSQYLLRAGADPHMKTSEGDMTSLDTSLRGGTAHSIDNARKWLQGLKETGINLQKYADEEQRLHLPEHFLKATWDEELWKWIPTKRRVVYKYGATSEDLEIWLDDYDALCWFHCGRFDWDIFQVCSAFESTLRWTELDSPDFITVQAESLPAPEDNGENSHQRAMTRIVHRHLFQFLLFSLILNSLFLMNLLRFH</sequence>
<evidence type="ECO:0000256" key="3">
    <source>
        <dbReference type="SAM" id="Phobius"/>
    </source>
</evidence>
<dbReference type="PROSITE" id="PS50088">
    <property type="entry name" value="ANK_REPEAT"/>
    <property type="match status" value="1"/>
</dbReference>
<organism evidence="4 5">
    <name type="scientific">Lachnellula suecica</name>
    <dbReference type="NCBI Taxonomy" id="602035"/>
    <lineage>
        <taxon>Eukaryota</taxon>
        <taxon>Fungi</taxon>
        <taxon>Dikarya</taxon>
        <taxon>Ascomycota</taxon>
        <taxon>Pezizomycotina</taxon>
        <taxon>Leotiomycetes</taxon>
        <taxon>Helotiales</taxon>
        <taxon>Lachnaceae</taxon>
        <taxon>Lachnellula</taxon>
    </lineage>
</organism>
<dbReference type="Gene3D" id="1.25.40.20">
    <property type="entry name" value="Ankyrin repeat-containing domain"/>
    <property type="match status" value="1"/>
</dbReference>
<dbReference type="Proteomes" id="UP000469558">
    <property type="component" value="Unassembled WGS sequence"/>
</dbReference>
<keyword evidence="1" id="KW-0040">ANK repeat</keyword>
<dbReference type="InterPro" id="IPR002110">
    <property type="entry name" value="Ankyrin_rpt"/>
</dbReference>
<dbReference type="AlphaFoldDB" id="A0A8T9BY58"/>
<feature type="transmembrane region" description="Helical" evidence="3">
    <location>
        <begin position="648"/>
        <end position="667"/>
    </location>
</feature>
<feature type="repeat" description="ANK" evidence="1">
    <location>
        <begin position="340"/>
        <end position="372"/>
    </location>
</feature>
<dbReference type="EMBL" id="QGMK01001333">
    <property type="protein sequence ID" value="TVY69025.1"/>
    <property type="molecule type" value="Genomic_DNA"/>
</dbReference>
<evidence type="ECO:0000313" key="5">
    <source>
        <dbReference type="Proteomes" id="UP000469558"/>
    </source>
</evidence>
<evidence type="ECO:0008006" key="6">
    <source>
        <dbReference type="Google" id="ProtNLM"/>
    </source>
</evidence>
<evidence type="ECO:0000256" key="2">
    <source>
        <dbReference type="SAM" id="MobiDB-lite"/>
    </source>
</evidence>